<protein>
    <submittedName>
        <fullName evidence="1">Uncharacterized protein</fullName>
    </submittedName>
</protein>
<evidence type="ECO:0000313" key="2">
    <source>
        <dbReference type="Proteomes" id="UP000183040"/>
    </source>
</evidence>
<sequence>MGIFPVEFPTTTADSFESFRVLHYLAFIKEEDALIETCLFTTEF</sequence>
<reference evidence="1 2" key="1">
    <citation type="submission" date="2016-10" db="EMBL/GenBank/DDBJ databases">
        <authorList>
            <person name="de Groot N.N."/>
        </authorList>
    </citation>
    <scope>NUCLEOTIDE SEQUENCE [LARGE SCALE GENOMIC DNA]</scope>
    <source>
        <strain evidence="1 2">NLAE-zl-G339</strain>
    </source>
</reference>
<dbReference type="EMBL" id="FNRP01000033">
    <property type="protein sequence ID" value="SEB11328.1"/>
    <property type="molecule type" value="Genomic_DNA"/>
</dbReference>
<name>A0A1H4GR79_9BACE</name>
<accession>A0A1H4GR79</accession>
<evidence type="ECO:0000313" key="1">
    <source>
        <dbReference type="EMBL" id="SEB11328.1"/>
    </source>
</evidence>
<dbReference type="Proteomes" id="UP000183040">
    <property type="component" value="Unassembled WGS sequence"/>
</dbReference>
<dbReference type="AlphaFoldDB" id="A0A1H4GR79"/>
<gene>
    <name evidence="1" type="ORF">SAMN04487924_13322</name>
</gene>
<organism evidence="1 2">
    <name type="scientific">Bacteroides xylanisolvens</name>
    <dbReference type="NCBI Taxonomy" id="371601"/>
    <lineage>
        <taxon>Bacteria</taxon>
        <taxon>Pseudomonadati</taxon>
        <taxon>Bacteroidota</taxon>
        <taxon>Bacteroidia</taxon>
        <taxon>Bacteroidales</taxon>
        <taxon>Bacteroidaceae</taxon>
        <taxon>Bacteroides</taxon>
    </lineage>
</organism>
<proteinExistence type="predicted"/>